<dbReference type="EC" id="3.1.-.-" evidence="1"/>
<organism evidence="4 5">
    <name type="scientific">Bathycoccus prasinos</name>
    <dbReference type="NCBI Taxonomy" id="41875"/>
    <lineage>
        <taxon>Eukaryota</taxon>
        <taxon>Viridiplantae</taxon>
        <taxon>Chlorophyta</taxon>
        <taxon>Mamiellophyceae</taxon>
        <taxon>Mamiellales</taxon>
        <taxon>Bathycoccaceae</taxon>
        <taxon>Bathycoccus</taxon>
    </lineage>
</organism>
<dbReference type="Gene3D" id="3.40.50.1820">
    <property type="entry name" value="alpha/beta hydrolase"/>
    <property type="match status" value="1"/>
</dbReference>
<dbReference type="Proteomes" id="UP000198341">
    <property type="component" value="Chromosome 8"/>
</dbReference>
<feature type="domain" description="GPI inositol-deacylase PGAP1-like alpha/beta" evidence="3">
    <location>
        <begin position="170"/>
        <end position="231"/>
    </location>
</feature>
<keyword evidence="1" id="KW-0813">Transport</keyword>
<dbReference type="GO" id="GO:0016788">
    <property type="term" value="F:hydrolase activity, acting on ester bonds"/>
    <property type="evidence" value="ECO:0007669"/>
    <property type="project" value="InterPro"/>
</dbReference>
<comment type="function">
    <text evidence="1">Involved in inositol deacylation of GPI-anchored proteins which plays important roles in the quality control and ER-associated degradation of GPI-anchored proteins.</text>
</comment>
<protein>
    <recommendedName>
        <fullName evidence="1">GPI inositol-deacylase</fullName>
        <ecNumber evidence="1">3.1.-.-</ecNumber>
    </recommendedName>
</protein>
<evidence type="ECO:0000256" key="2">
    <source>
        <dbReference type="SAM" id="MobiDB-lite"/>
    </source>
</evidence>
<dbReference type="eggNOG" id="ENOG502QS8K">
    <property type="taxonomic scope" value="Eukaryota"/>
</dbReference>
<accession>K8EHQ5</accession>
<evidence type="ECO:0000313" key="4">
    <source>
        <dbReference type="EMBL" id="CCO17687.1"/>
    </source>
</evidence>
<keyword evidence="1" id="KW-0378">Hydrolase</keyword>
<sequence>MEQQHFSSEKDYLLVPHYKKHITARARNNTYYLFAKMPHQSLIATMRIASSQKTSSSSSSSSSSSLKTTGKISSLSSSSRRRRRRKTSALFTSASSNDKPAVVILPGLGNATEDYEEFKEELSSRGYVATSIAQVARPDWLRNAAGIVKPSYWLGTLEPRPTVDWYLERINDAIDEARNASENNGEVVLLAHSAGGWLSRVYLESKEDFANAKLVSKIISLGSPLNAVPLDVPGVVDQTRGILTYVEANCLSPKALGIEWICLAGTYKTGVKEFSRERFSDFIVGQGYKQVCGAADASGDGITPVESAQLQLEGVENIVLDGVFHTPVGSNNEERPWYGTKKILDLWVSKI</sequence>
<proteinExistence type="inferred from homology"/>
<dbReference type="GO" id="GO:0005789">
    <property type="term" value="C:endoplasmic reticulum membrane"/>
    <property type="evidence" value="ECO:0007669"/>
    <property type="project" value="UniProtKB-SubCell"/>
</dbReference>
<dbReference type="EMBL" id="FO082271">
    <property type="protein sequence ID" value="CCO17687.1"/>
    <property type="molecule type" value="Genomic_DNA"/>
</dbReference>
<dbReference type="InterPro" id="IPR029058">
    <property type="entry name" value="AB_hydrolase_fold"/>
</dbReference>
<reference evidence="4 5" key="1">
    <citation type="submission" date="2011-10" db="EMBL/GenBank/DDBJ databases">
        <authorList>
            <person name="Genoscope - CEA"/>
        </authorList>
    </citation>
    <scope>NUCLEOTIDE SEQUENCE [LARGE SCALE GENOMIC DNA]</scope>
    <source>
        <strain evidence="4 5">RCC 1105</strain>
    </source>
</reference>
<keyword evidence="1" id="KW-0256">Endoplasmic reticulum</keyword>
<dbReference type="PANTHER" id="PTHR47909">
    <property type="entry name" value="ALPHA/BETA-HYDROLASES SUPERFAMILY PROTEIN"/>
    <property type="match status" value="1"/>
</dbReference>
<dbReference type="RefSeq" id="XP_007511566.1">
    <property type="nucleotide sequence ID" value="XM_007511504.1"/>
</dbReference>
<dbReference type="SUPFAM" id="SSF53474">
    <property type="entry name" value="alpha/beta-Hydrolases"/>
    <property type="match status" value="1"/>
</dbReference>
<comment type="similarity">
    <text evidence="1">Belongs to the GPI inositol-deacylase family.</text>
</comment>
<evidence type="ECO:0000256" key="1">
    <source>
        <dbReference type="RuleBase" id="RU365011"/>
    </source>
</evidence>
<dbReference type="PANTHER" id="PTHR47909:SF2">
    <property type="entry name" value="GPI INOSITOL-DEACYLASE"/>
    <property type="match status" value="1"/>
</dbReference>
<dbReference type="GO" id="GO:0015031">
    <property type="term" value="P:protein transport"/>
    <property type="evidence" value="ECO:0007669"/>
    <property type="project" value="UniProtKB-KW"/>
</dbReference>
<name>K8EHQ5_9CHLO</name>
<keyword evidence="1" id="KW-0653">Protein transport</keyword>
<keyword evidence="1" id="KW-0472">Membrane</keyword>
<feature type="region of interest" description="Disordered" evidence="2">
    <location>
        <begin position="53"/>
        <end position="93"/>
    </location>
</feature>
<evidence type="ECO:0000259" key="3">
    <source>
        <dbReference type="Pfam" id="PF07819"/>
    </source>
</evidence>
<comment type="subcellular location">
    <subcellularLocation>
        <location evidence="1">Endoplasmic reticulum membrane</location>
    </subcellularLocation>
</comment>
<gene>
    <name evidence="4" type="ORF">Bathy08g01040</name>
</gene>
<dbReference type="GeneID" id="19014083"/>
<dbReference type="AlphaFoldDB" id="K8EHQ5"/>
<dbReference type="Pfam" id="PF07819">
    <property type="entry name" value="PGAP1"/>
    <property type="match status" value="1"/>
</dbReference>
<feature type="compositionally biased region" description="Low complexity" evidence="2">
    <location>
        <begin position="53"/>
        <end position="78"/>
    </location>
</feature>
<keyword evidence="5" id="KW-1185">Reference proteome</keyword>
<dbReference type="InterPro" id="IPR012908">
    <property type="entry name" value="PGAP1-ab_dom-like"/>
</dbReference>
<evidence type="ECO:0000313" key="5">
    <source>
        <dbReference type="Proteomes" id="UP000198341"/>
    </source>
</evidence>
<dbReference type="KEGG" id="bpg:Bathy08g01040"/>
<dbReference type="OrthoDB" id="348976at2759"/>